<dbReference type="InterPro" id="IPR050413">
    <property type="entry name" value="TCR_beta_variable"/>
</dbReference>
<keyword evidence="2" id="KW-0391">Immunity</keyword>
<proteinExistence type="predicted"/>
<accession>A0A671XHV0</accession>
<reference evidence="4" key="3">
    <citation type="submission" date="2025-09" db="UniProtKB">
        <authorList>
            <consortium name="Ensembl"/>
        </authorList>
    </citation>
    <scope>IDENTIFICATION</scope>
</reference>
<dbReference type="Pfam" id="PF07686">
    <property type="entry name" value="V-set"/>
    <property type="match status" value="1"/>
</dbReference>
<dbReference type="Proteomes" id="UP000472265">
    <property type="component" value="Chromosome 16"/>
</dbReference>
<dbReference type="GeneTree" id="ENSGT00940000177241"/>
<keyword evidence="1" id="KW-0732">Signal</keyword>
<dbReference type="PROSITE" id="PS50835">
    <property type="entry name" value="IG_LIKE"/>
    <property type="match status" value="1"/>
</dbReference>
<sequence>FWCDLLCVCLGVEVRQSHSDLVTKPGDTVQIFCSHDKTDYRVMLWYQRGLVTLIGYSYMSNDPVYEKQFEDRFEITKENTKAGALIIQSVSLSDSAVYFCAASTQ</sequence>
<dbReference type="OMA" id="YGYQNTR"/>
<evidence type="ECO:0000313" key="4">
    <source>
        <dbReference type="Ensembl" id="ENSSAUP00010049821.1"/>
    </source>
</evidence>
<protein>
    <recommendedName>
        <fullName evidence="3">Ig-like domain-containing protein</fullName>
    </recommendedName>
</protein>
<dbReference type="SMART" id="SM00406">
    <property type="entry name" value="IGv"/>
    <property type="match status" value="1"/>
</dbReference>
<name>A0A671XHV0_SPAAU</name>
<evidence type="ECO:0000256" key="1">
    <source>
        <dbReference type="ARBA" id="ARBA00022729"/>
    </source>
</evidence>
<evidence type="ECO:0000313" key="5">
    <source>
        <dbReference type="Proteomes" id="UP000472265"/>
    </source>
</evidence>
<dbReference type="GO" id="GO:0002376">
    <property type="term" value="P:immune system process"/>
    <property type="evidence" value="ECO:0007669"/>
    <property type="project" value="UniProtKB-KW"/>
</dbReference>
<dbReference type="GO" id="GO:0005886">
    <property type="term" value="C:plasma membrane"/>
    <property type="evidence" value="ECO:0007669"/>
    <property type="project" value="TreeGrafter"/>
</dbReference>
<keyword evidence="5" id="KW-1185">Reference proteome</keyword>
<reference evidence="4" key="2">
    <citation type="submission" date="2025-08" db="UniProtKB">
        <authorList>
            <consortium name="Ensembl"/>
        </authorList>
    </citation>
    <scope>IDENTIFICATION</scope>
</reference>
<dbReference type="AlphaFoldDB" id="A0A671XHV0"/>
<dbReference type="InterPro" id="IPR007110">
    <property type="entry name" value="Ig-like_dom"/>
</dbReference>
<dbReference type="Gene3D" id="2.60.40.10">
    <property type="entry name" value="Immunoglobulins"/>
    <property type="match status" value="1"/>
</dbReference>
<dbReference type="SUPFAM" id="SSF48726">
    <property type="entry name" value="Immunoglobulin"/>
    <property type="match status" value="1"/>
</dbReference>
<dbReference type="PANTHER" id="PTHR23268:SF102">
    <property type="entry name" value="IMMUNOGLOBULIN V-SET DOMAIN-CONTAINING PROTEIN"/>
    <property type="match status" value="1"/>
</dbReference>
<dbReference type="Ensembl" id="ENSSAUT00010052415.1">
    <property type="protein sequence ID" value="ENSSAUP00010049821.1"/>
    <property type="gene ID" value="ENSSAUG00010020781.1"/>
</dbReference>
<dbReference type="InterPro" id="IPR013106">
    <property type="entry name" value="Ig_V-set"/>
</dbReference>
<dbReference type="PANTHER" id="PTHR23268">
    <property type="entry name" value="T-CELL RECEPTOR BETA CHAIN"/>
    <property type="match status" value="1"/>
</dbReference>
<feature type="domain" description="Ig-like" evidence="3">
    <location>
        <begin position="12"/>
        <end position="105"/>
    </location>
</feature>
<dbReference type="InParanoid" id="A0A671XHV0"/>
<dbReference type="GO" id="GO:0007166">
    <property type="term" value="P:cell surface receptor signaling pathway"/>
    <property type="evidence" value="ECO:0007669"/>
    <property type="project" value="TreeGrafter"/>
</dbReference>
<dbReference type="InterPro" id="IPR013783">
    <property type="entry name" value="Ig-like_fold"/>
</dbReference>
<evidence type="ECO:0000256" key="2">
    <source>
        <dbReference type="ARBA" id="ARBA00022859"/>
    </source>
</evidence>
<evidence type="ECO:0000259" key="3">
    <source>
        <dbReference type="PROSITE" id="PS50835"/>
    </source>
</evidence>
<dbReference type="InterPro" id="IPR036179">
    <property type="entry name" value="Ig-like_dom_sf"/>
</dbReference>
<organism evidence="4 5">
    <name type="scientific">Sparus aurata</name>
    <name type="common">Gilthead sea bream</name>
    <dbReference type="NCBI Taxonomy" id="8175"/>
    <lineage>
        <taxon>Eukaryota</taxon>
        <taxon>Metazoa</taxon>
        <taxon>Chordata</taxon>
        <taxon>Craniata</taxon>
        <taxon>Vertebrata</taxon>
        <taxon>Euteleostomi</taxon>
        <taxon>Actinopterygii</taxon>
        <taxon>Neopterygii</taxon>
        <taxon>Teleostei</taxon>
        <taxon>Neoteleostei</taxon>
        <taxon>Acanthomorphata</taxon>
        <taxon>Eupercaria</taxon>
        <taxon>Spariformes</taxon>
        <taxon>Sparidae</taxon>
        <taxon>Sparus</taxon>
    </lineage>
</organism>
<reference evidence="4" key="1">
    <citation type="submission" date="2021-04" db="EMBL/GenBank/DDBJ databases">
        <authorList>
            <consortium name="Wellcome Sanger Institute Data Sharing"/>
        </authorList>
    </citation>
    <scope>NUCLEOTIDE SEQUENCE [LARGE SCALE GENOMIC DNA]</scope>
</reference>